<sequence length="28" mass="3314">HFELQASLAILTLEDEVQLQFLSLWLQK</sequence>
<dbReference type="AlphaFoldDB" id="A0A392VJ23"/>
<evidence type="ECO:0000313" key="1">
    <source>
        <dbReference type="EMBL" id="MCI88384.1"/>
    </source>
</evidence>
<proteinExistence type="predicted"/>
<keyword evidence="2" id="KW-1185">Reference proteome</keyword>
<protein>
    <submittedName>
        <fullName evidence="1">Uncharacterized protein</fullName>
    </submittedName>
</protein>
<accession>A0A392VJ23</accession>
<evidence type="ECO:0000313" key="2">
    <source>
        <dbReference type="Proteomes" id="UP000265520"/>
    </source>
</evidence>
<comment type="caution">
    <text evidence="1">The sequence shown here is derived from an EMBL/GenBank/DDBJ whole genome shotgun (WGS) entry which is preliminary data.</text>
</comment>
<organism evidence="1 2">
    <name type="scientific">Trifolium medium</name>
    <dbReference type="NCBI Taxonomy" id="97028"/>
    <lineage>
        <taxon>Eukaryota</taxon>
        <taxon>Viridiplantae</taxon>
        <taxon>Streptophyta</taxon>
        <taxon>Embryophyta</taxon>
        <taxon>Tracheophyta</taxon>
        <taxon>Spermatophyta</taxon>
        <taxon>Magnoliopsida</taxon>
        <taxon>eudicotyledons</taxon>
        <taxon>Gunneridae</taxon>
        <taxon>Pentapetalae</taxon>
        <taxon>rosids</taxon>
        <taxon>fabids</taxon>
        <taxon>Fabales</taxon>
        <taxon>Fabaceae</taxon>
        <taxon>Papilionoideae</taxon>
        <taxon>50 kb inversion clade</taxon>
        <taxon>NPAAA clade</taxon>
        <taxon>Hologalegina</taxon>
        <taxon>IRL clade</taxon>
        <taxon>Trifolieae</taxon>
        <taxon>Trifolium</taxon>
    </lineage>
</organism>
<dbReference type="EMBL" id="LXQA011191600">
    <property type="protein sequence ID" value="MCI88384.1"/>
    <property type="molecule type" value="Genomic_DNA"/>
</dbReference>
<name>A0A392VJ23_9FABA</name>
<reference evidence="1 2" key="1">
    <citation type="journal article" date="2018" name="Front. Plant Sci.">
        <title>Red Clover (Trifolium pratense) and Zigzag Clover (T. medium) - A Picture of Genomic Similarities and Differences.</title>
        <authorList>
            <person name="Dluhosova J."/>
            <person name="Istvanek J."/>
            <person name="Nedelnik J."/>
            <person name="Repkova J."/>
        </authorList>
    </citation>
    <scope>NUCLEOTIDE SEQUENCE [LARGE SCALE GENOMIC DNA]</scope>
    <source>
        <strain evidence="2">cv. 10/8</strain>
        <tissue evidence="1">Leaf</tissue>
    </source>
</reference>
<dbReference type="Proteomes" id="UP000265520">
    <property type="component" value="Unassembled WGS sequence"/>
</dbReference>
<feature type="non-terminal residue" evidence="1">
    <location>
        <position position="1"/>
    </location>
</feature>